<reference evidence="4" key="1">
    <citation type="submission" date="2015-07" db="EMBL/GenBank/DDBJ databases">
        <title>Draft Genome Sequences of Anaerolinea thermolimosa IMO-1, Bellilinea caldifistulae GOMI-1, Leptolinea tardivitalis YMTK-2, Levilinea saccharolytica KIBI-1,Longilinea arvoryzae KOME-1, Previously Described as Members of the Anaerolineaceae (Chloroflexi).</title>
        <authorList>
            <person name="Sekiguchi Y."/>
            <person name="Ohashi A."/>
            <person name="Matsuura N."/>
            <person name="Tourlousse M.D."/>
        </authorList>
    </citation>
    <scope>NUCLEOTIDE SEQUENCE [LARGE SCALE GENOMIC DNA]</scope>
    <source>
        <strain evidence="4">KOME-1</strain>
    </source>
</reference>
<dbReference type="PANTHER" id="PTHR19328:SF75">
    <property type="entry name" value="ALDOSE SUGAR DEHYDROGENASE YLII"/>
    <property type="match status" value="1"/>
</dbReference>
<evidence type="ECO:0000313" key="5">
    <source>
        <dbReference type="Proteomes" id="UP000055060"/>
    </source>
</evidence>
<dbReference type="Proteomes" id="UP000055060">
    <property type="component" value="Unassembled WGS sequence"/>
</dbReference>
<evidence type="ECO:0000313" key="4">
    <source>
        <dbReference type="EMBL" id="GAP13801.1"/>
    </source>
</evidence>
<dbReference type="InterPro" id="IPR011041">
    <property type="entry name" value="Quinoprot_gluc/sorb_DH_b-prop"/>
</dbReference>
<organism evidence="4">
    <name type="scientific">Longilinea arvoryzae</name>
    <dbReference type="NCBI Taxonomy" id="360412"/>
    <lineage>
        <taxon>Bacteria</taxon>
        <taxon>Bacillati</taxon>
        <taxon>Chloroflexota</taxon>
        <taxon>Anaerolineae</taxon>
        <taxon>Anaerolineales</taxon>
        <taxon>Anaerolineaceae</taxon>
        <taxon>Longilinea</taxon>
    </lineage>
</organism>
<proteinExistence type="predicted"/>
<dbReference type="Pfam" id="PF07995">
    <property type="entry name" value="GSDH"/>
    <property type="match status" value="1"/>
</dbReference>
<evidence type="ECO:0000259" key="3">
    <source>
        <dbReference type="Pfam" id="PF07995"/>
    </source>
</evidence>
<dbReference type="Gene3D" id="2.120.10.30">
    <property type="entry name" value="TolB, C-terminal domain"/>
    <property type="match status" value="1"/>
</dbReference>
<dbReference type="InterPro" id="IPR012938">
    <property type="entry name" value="Glc/Sorbosone_DH"/>
</dbReference>
<evidence type="ECO:0000256" key="1">
    <source>
        <dbReference type="SAM" id="MobiDB-lite"/>
    </source>
</evidence>
<protein>
    <submittedName>
        <fullName evidence="4">Glucose/sorbosone dehydrogenases</fullName>
    </submittedName>
</protein>
<accession>A0A0S7BED0</accession>
<feature type="region of interest" description="Disordered" evidence="1">
    <location>
        <begin position="35"/>
        <end position="93"/>
    </location>
</feature>
<keyword evidence="2" id="KW-0732">Signal</keyword>
<dbReference type="PROSITE" id="PS51257">
    <property type="entry name" value="PROKAR_LIPOPROTEIN"/>
    <property type="match status" value="1"/>
</dbReference>
<feature type="compositionally biased region" description="Low complexity" evidence="1">
    <location>
        <begin position="57"/>
        <end position="92"/>
    </location>
</feature>
<dbReference type="STRING" id="360412.LARV_01556"/>
<feature type="compositionally biased region" description="Polar residues" evidence="1">
    <location>
        <begin position="37"/>
        <end position="48"/>
    </location>
</feature>
<feature type="chain" id="PRO_5006632900" evidence="2">
    <location>
        <begin position="31"/>
        <end position="447"/>
    </location>
</feature>
<dbReference type="InterPro" id="IPR011042">
    <property type="entry name" value="6-blade_b-propeller_TolB-like"/>
</dbReference>
<feature type="domain" description="Glucose/Sorbosone dehydrogenase" evidence="3">
    <location>
        <begin position="113"/>
        <end position="439"/>
    </location>
</feature>
<name>A0A0S7BED0_9CHLR</name>
<gene>
    <name evidence="4" type="ORF">LARV_01556</name>
</gene>
<dbReference type="RefSeq" id="WP_201785896.1">
    <property type="nucleotide sequence ID" value="NZ_DF967972.1"/>
</dbReference>
<feature type="signal peptide" evidence="2">
    <location>
        <begin position="1"/>
        <end position="30"/>
    </location>
</feature>
<sequence length="447" mass="47848">MTYLPYRMRSILFLTVVSAFILAISLTACAAAPAGSPVSSEPTASQTAPAYPAPGETASTQPAAGTPATGYPAPQSGSTSTAAPQPAASATSVDRFPDPAAFEWKKLAEGIERPTDVTDPGNGALWVLSQVGRILQVRDGQLSEVMDIRDRIKSSGEEQGLLGIALDPKFTDNRFFYVNYTDLSGNTVIARFTAAADFKTADPNSEEKLIQVQQPYANHNGGGMAFGPDGLLYLGLGDGGSGGDPHNNAQSTNTLLGKLLRIDVSQGQAYTIPPTNPYAGGGGKPEIYALGLRNPWRFSFDRATGDLYIADVGQDQYEEVDFEPAGSQPGANFGWRLREGMHPYDGYASDGANLVDPIWEYDHSQGCSITGGFVYRGEALPEFSGIYLAGDFCTGTIWGLLRAADGTWQSQVLWTHQGNLTSFGQDRSGELYYLNQYNGGLYQLVRK</sequence>
<dbReference type="SUPFAM" id="SSF50952">
    <property type="entry name" value="Soluble quinoprotein glucose dehydrogenase"/>
    <property type="match status" value="1"/>
</dbReference>
<dbReference type="AlphaFoldDB" id="A0A0S7BED0"/>
<keyword evidence="5" id="KW-1185">Reference proteome</keyword>
<evidence type="ECO:0000256" key="2">
    <source>
        <dbReference type="SAM" id="SignalP"/>
    </source>
</evidence>
<dbReference type="EMBL" id="DF967972">
    <property type="protein sequence ID" value="GAP13801.1"/>
    <property type="molecule type" value="Genomic_DNA"/>
</dbReference>
<dbReference type="PANTHER" id="PTHR19328">
    <property type="entry name" value="HEDGEHOG-INTERACTING PROTEIN"/>
    <property type="match status" value="1"/>
</dbReference>